<feature type="domain" description="Guanylate cyclase" evidence="1">
    <location>
        <begin position="20"/>
        <end position="133"/>
    </location>
</feature>
<evidence type="ECO:0000259" key="1">
    <source>
        <dbReference type="PROSITE" id="PS50125"/>
    </source>
</evidence>
<evidence type="ECO:0000313" key="2">
    <source>
        <dbReference type="EMBL" id="WPB86257.1"/>
    </source>
</evidence>
<dbReference type="RefSeq" id="WP_318650230.1">
    <property type="nucleotide sequence ID" value="NZ_CP137852.1"/>
</dbReference>
<keyword evidence="3" id="KW-1185">Reference proteome</keyword>
<dbReference type="SUPFAM" id="SSF48452">
    <property type="entry name" value="TPR-like"/>
    <property type="match status" value="1"/>
</dbReference>
<reference evidence="2 3" key="1">
    <citation type="submission" date="2023-11" db="EMBL/GenBank/DDBJ databases">
        <title>Arctic aerobic anoxygenic photoheterotroph Sediminicoccus rosea KRV36 adapts its photosynthesis to long days of polar summer.</title>
        <authorList>
            <person name="Tomasch J."/>
            <person name="Kopejtka K."/>
            <person name="Bily T."/>
            <person name="Gardiner A.T."/>
            <person name="Gardian Z."/>
            <person name="Shivaramu S."/>
            <person name="Koblizek M."/>
            <person name="Engelhardt F."/>
            <person name="Kaftan D."/>
        </authorList>
    </citation>
    <scope>NUCLEOTIDE SEQUENCE [LARGE SCALE GENOMIC DNA]</scope>
    <source>
        <strain evidence="2 3">R-30</strain>
    </source>
</reference>
<dbReference type="PANTHER" id="PTHR12558">
    <property type="entry name" value="CELL DIVISION CYCLE 16,23,27"/>
    <property type="match status" value="1"/>
</dbReference>
<dbReference type="InterPro" id="IPR001054">
    <property type="entry name" value="A/G_cyclase"/>
</dbReference>
<protein>
    <recommendedName>
        <fullName evidence="1">Guanylate cyclase domain-containing protein</fullName>
    </recommendedName>
</protein>
<dbReference type="SUPFAM" id="SSF55073">
    <property type="entry name" value="Nucleotide cyclase"/>
    <property type="match status" value="1"/>
</dbReference>
<dbReference type="Gene3D" id="1.25.40.10">
    <property type="entry name" value="Tetratricopeptide repeat domain"/>
    <property type="match status" value="1"/>
</dbReference>
<dbReference type="EMBL" id="CP137852">
    <property type="protein sequence ID" value="WPB86257.1"/>
    <property type="molecule type" value="Genomic_DNA"/>
</dbReference>
<dbReference type="InterPro" id="IPR029787">
    <property type="entry name" value="Nucleotide_cyclase"/>
</dbReference>
<organism evidence="2 3">
    <name type="scientific">Sediminicoccus rosea</name>
    <dbReference type="NCBI Taxonomy" id="1225128"/>
    <lineage>
        <taxon>Bacteria</taxon>
        <taxon>Pseudomonadati</taxon>
        <taxon>Pseudomonadota</taxon>
        <taxon>Alphaproteobacteria</taxon>
        <taxon>Acetobacterales</taxon>
        <taxon>Roseomonadaceae</taxon>
        <taxon>Sediminicoccus</taxon>
    </lineage>
</organism>
<name>A0ABZ0PLB1_9PROT</name>
<dbReference type="InterPro" id="IPR011990">
    <property type="entry name" value="TPR-like_helical_dom_sf"/>
</dbReference>
<dbReference type="Proteomes" id="UP001305521">
    <property type="component" value="Chromosome"/>
</dbReference>
<accession>A0ABZ0PLB1</accession>
<dbReference type="PROSITE" id="PS50125">
    <property type="entry name" value="GUANYLATE_CYCLASE_2"/>
    <property type="match status" value="1"/>
</dbReference>
<dbReference type="PANTHER" id="PTHR12558:SF33">
    <property type="entry name" value="BLL7664 PROTEIN"/>
    <property type="match status" value="1"/>
</dbReference>
<gene>
    <name evidence="2" type="ORF">R9Z33_05150</name>
</gene>
<dbReference type="Gene3D" id="3.30.70.1230">
    <property type="entry name" value="Nucleotide cyclase"/>
    <property type="match status" value="1"/>
</dbReference>
<sequence length="596" mass="63593">MALPPSNPLPDAVLPRRLAAIAFADIVGYSILAAADETRTAARWMAMFREVVAPAAEALGGRIVDVQGDGTLAEFSDVAAALEWARRLHAAAEGAADAHEAPITFRVAIHAGSVIVAGERIMGDVVNTAARLQEYATPGGTLLSAEAAALLGGALPPGARELGELPLRNLSRAVRAVSLDPARQMPVPLPPPPSLLPSVVVLPLANLSGDPADDHLAAGVVEDVTASLAGLHELFVVAPESARMFLGQSPTPQRVARALGVRFAVAGSLRRRGGGFQASLWLMETETGEQLWTERVDAADRDIFAMQEHLAARVVQGVAPSIRAAALQAAMRKRPESLTAYDHMLRGMHTLSCSDPERFRAAGVHLARATAEDPGFSLALAWRGYWHNLRISIGLSDDLAADREATFDLCERALATDPRNPLALAVLAHNTALLRQDCATAQALFDRALQASPNSAMAMTLSSATLAYLGEGTEAVRRAELGLRLSPHDPLGYVQHHLLAMAHYQAGDMARSERHSRISLGTNPAHGSAWRTFCVALAAQGRMEEARLAYRSMLRIEPNFDLAAYLPRLQVFQNVEIRERMCLHLTAAAAGSGGQE</sequence>
<proteinExistence type="predicted"/>
<dbReference type="CDD" id="cd07302">
    <property type="entry name" value="CHD"/>
    <property type="match status" value="1"/>
</dbReference>
<evidence type="ECO:0000313" key="3">
    <source>
        <dbReference type="Proteomes" id="UP001305521"/>
    </source>
</evidence>